<organism evidence="1">
    <name type="scientific">gut metagenome</name>
    <dbReference type="NCBI Taxonomy" id="749906"/>
    <lineage>
        <taxon>unclassified sequences</taxon>
        <taxon>metagenomes</taxon>
        <taxon>organismal metagenomes</taxon>
    </lineage>
</organism>
<dbReference type="AlphaFoldDB" id="J9FUU1"/>
<comment type="caution">
    <text evidence="1">The sequence shown here is derived from an EMBL/GenBank/DDBJ whole genome shotgun (WGS) entry which is preliminary data.</text>
</comment>
<sequence length="47" mass="5070">MGSFLVSCGISFPMTEECRGSAISRLGVVTSCRKANEKGNFRGNSQR</sequence>
<name>J9FUU1_9ZZZZ</name>
<reference evidence="1" key="1">
    <citation type="journal article" date="2012" name="PLoS ONE">
        <title>Gene sets for utilization of primary and secondary nutrition supplies in the distal gut of endangered iberian lynx.</title>
        <authorList>
            <person name="Alcaide M."/>
            <person name="Messina E."/>
            <person name="Richter M."/>
            <person name="Bargiela R."/>
            <person name="Peplies J."/>
            <person name="Huws S.A."/>
            <person name="Newbold C.J."/>
            <person name="Golyshin P.N."/>
            <person name="Simon M.A."/>
            <person name="Lopez G."/>
            <person name="Yakimov M.M."/>
            <person name="Ferrer M."/>
        </authorList>
    </citation>
    <scope>NUCLEOTIDE SEQUENCE</scope>
</reference>
<evidence type="ECO:0000313" key="1">
    <source>
        <dbReference type="EMBL" id="EJW98751.1"/>
    </source>
</evidence>
<dbReference type="EMBL" id="AMCI01004120">
    <property type="protein sequence ID" value="EJW98751.1"/>
    <property type="molecule type" value="Genomic_DNA"/>
</dbReference>
<proteinExistence type="predicted"/>
<accession>J9FUU1</accession>
<protein>
    <submittedName>
        <fullName evidence="1">Uncharacterized protein</fullName>
    </submittedName>
</protein>
<gene>
    <name evidence="1" type="ORF">EVA_13142</name>
</gene>